<comment type="caution">
    <text evidence="1">The sequence shown here is derived from an EMBL/GenBank/DDBJ whole genome shotgun (WGS) entry which is preliminary data.</text>
</comment>
<organism evidence="1 2">
    <name type="scientific">Cellulomonas alba</name>
    <dbReference type="NCBI Taxonomy" id="3053467"/>
    <lineage>
        <taxon>Bacteria</taxon>
        <taxon>Bacillati</taxon>
        <taxon>Actinomycetota</taxon>
        <taxon>Actinomycetes</taxon>
        <taxon>Micrococcales</taxon>
        <taxon>Cellulomonadaceae</taxon>
        <taxon>Cellulomonas</taxon>
    </lineage>
</organism>
<keyword evidence="2" id="KW-1185">Reference proteome</keyword>
<dbReference type="EMBL" id="JAUCGQ010000001">
    <property type="protein sequence ID" value="MDM7854528.1"/>
    <property type="molecule type" value="Genomic_DNA"/>
</dbReference>
<name>A0ABT7SEA9_9CELL</name>
<proteinExistence type="predicted"/>
<gene>
    <name evidence="1" type="ORF">QRT04_06250</name>
</gene>
<evidence type="ECO:0000313" key="1">
    <source>
        <dbReference type="EMBL" id="MDM7854528.1"/>
    </source>
</evidence>
<reference evidence="1 2" key="1">
    <citation type="submission" date="2023-06" db="EMBL/GenBank/DDBJ databases">
        <title>Cellulomonas sp. MW4 Whole genome sequence.</title>
        <authorList>
            <person name="Park S."/>
        </authorList>
    </citation>
    <scope>NUCLEOTIDE SEQUENCE [LARGE SCALE GENOMIC DNA]</scope>
    <source>
        <strain evidence="1 2">MW4</strain>
    </source>
</reference>
<dbReference type="Proteomes" id="UP001529338">
    <property type="component" value="Unassembled WGS sequence"/>
</dbReference>
<accession>A0ABT7SEA9</accession>
<protein>
    <recommendedName>
        <fullName evidence="3">DUF4352 domain-containing protein</fullName>
    </recommendedName>
</protein>
<evidence type="ECO:0008006" key="3">
    <source>
        <dbReference type="Google" id="ProtNLM"/>
    </source>
</evidence>
<dbReference type="RefSeq" id="WP_289454301.1">
    <property type="nucleotide sequence ID" value="NZ_JAUCGQ010000001.1"/>
</dbReference>
<sequence length="192" mass="20558">MSMRTQSWSTRWRSAAVALVMVLGGGATLATSSAPRCPDFPEGAASEFFRPPSSLEGWSRDATPSTFRAVGFDVERTTVHFSTCVRAETEKVPVMVRLEMAGESTGAVPQAWLSAMTVTDGHGRTWSPVSVFTRGAGPAYADSGYTLPARSEASFMLPVDVEAPVRLHLGELGGVSRPELSLDAQGPREQRP</sequence>
<evidence type="ECO:0000313" key="2">
    <source>
        <dbReference type="Proteomes" id="UP001529338"/>
    </source>
</evidence>